<evidence type="ECO:0000313" key="16">
    <source>
        <dbReference type="Proteomes" id="UP000053097"/>
    </source>
</evidence>
<evidence type="ECO:0000256" key="7">
    <source>
        <dbReference type="ARBA" id="ARBA00023136"/>
    </source>
</evidence>
<evidence type="ECO:0000256" key="5">
    <source>
        <dbReference type="ARBA" id="ARBA00022729"/>
    </source>
</evidence>
<dbReference type="InterPro" id="IPR008160">
    <property type="entry name" value="Collagen"/>
</dbReference>
<evidence type="ECO:0000259" key="13">
    <source>
        <dbReference type="PROSITE" id="PS50835"/>
    </source>
</evidence>
<feature type="region of interest" description="Disordered" evidence="12">
    <location>
        <begin position="338"/>
        <end position="400"/>
    </location>
</feature>
<evidence type="ECO:0000256" key="3">
    <source>
        <dbReference type="ARBA" id="ARBA00022475"/>
    </source>
</evidence>
<protein>
    <submittedName>
        <fullName evidence="15">Olfactomedin-like protein 2B</fullName>
    </submittedName>
</protein>
<dbReference type="GO" id="GO:0005615">
    <property type="term" value="C:extracellular space"/>
    <property type="evidence" value="ECO:0007669"/>
    <property type="project" value="TreeGrafter"/>
</dbReference>
<dbReference type="Gene3D" id="2.60.40.10">
    <property type="entry name" value="Immunoglobulins"/>
    <property type="match status" value="2"/>
</dbReference>
<dbReference type="Proteomes" id="UP000053097">
    <property type="component" value="Unassembled WGS sequence"/>
</dbReference>
<dbReference type="PANTHER" id="PTHR23192:SF85">
    <property type="entry name" value="GLIOMEDIN"/>
    <property type="match status" value="1"/>
</dbReference>
<feature type="compositionally biased region" description="Low complexity" evidence="12">
    <location>
        <begin position="752"/>
        <end position="765"/>
    </location>
</feature>
<dbReference type="Pfam" id="PF13927">
    <property type="entry name" value="Ig_3"/>
    <property type="match status" value="2"/>
</dbReference>
<keyword evidence="8" id="KW-1015">Disulfide bond</keyword>
<dbReference type="PROSITE" id="PS51132">
    <property type="entry name" value="OLF"/>
    <property type="match status" value="1"/>
</dbReference>
<dbReference type="InterPro" id="IPR013783">
    <property type="entry name" value="Ig-like_fold"/>
</dbReference>
<dbReference type="InterPro" id="IPR003598">
    <property type="entry name" value="Ig_sub2"/>
</dbReference>
<feature type="region of interest" description="Disordered" evidence="12">
    <location>
        <begin position="192"/>
        <end position="245"/>
    </location>
</feature>
<dbReference type="InterPro" id="IPR031737">
    <property type="entry name" value="CNDH2_C"/>
</dbReference>
<dbReference type="SMART" id="SM00284">
    <property type="entry name" value="OLF"/>
    <property type="match status" value="1"/>
</dbReference>
<keyword evidence="4" id="KW-0964">Secreted</keyword>
<sequence>MVTVQDIGLQLTKSVKELAEWNFPFSQTLERYCSLFNTTSNKSFGEAGLVLQSSTAVYVHRVDSLWHKIEYFRDIFSTYEHEEVTKNTTKKKDRRSDVRFQEYKTIIFDGDLDKNIDIKRNPAMHDAVKSKSRRFTQLEKGIAQHISTDICDVNGEAIGKKYDFQCNQNTSTDRVVLVNEFASQDFYCRDDSAREKSPLSSSRSRVSESLESSFNTLVADSTVHDDENNDDDDENNDDPAEDNSELVSSFDLSQQDLCLSRNTNDNTPMETMDTLSDTCHNVNLSLSETCLITPSTTNSPIATTIDNAILPNNKTSDTICMNNNIKKNLDVCSLLDSPPESIHSKERTSSTDDSTNLQNDANEEQSNAKLHIDAIESTPNRNRGSKTRARSTVKSTSKSLKRKLLVPQKRNVKRRILAHTFEEPNPSHADGPNMFKQNLRTCLKYIREHDPLQYDDVTNVTLDCLGFRLRVNTESDANANDDVTTTSNDDAASEFYSPEPVGVSPPPDENFCDTWFRSNSSSFLPENVDRWHELMQPKLREAERRSAFCIRDYASRIMETLKTTGQRKLNFDAVVKTERACEVARYFLASLDLIREDKEIQGTKKITASPIMVSGSASSPTAAGQDWVWLNADTRIQFDAIENFCRSSAKYCPPGLPGTPGNPGPRGEPGLPGIQGVMGPTGPSGPPGHPGVRGPKGDIGPPGFDGRDGIPGEPGLDGIPGRNGFDGLPGANGKAGINGSPGLSGRNGTDGRPGQMGPQGPPGLRGEVGPPGRPGASGKDGEPGIQAWKVNINDHSLTDILIPPSIVEFTPPLNTSNVISVQEGSNIRLRCIASGKPQPIIQWTKIDGSMIPMGTWRVNSVNGSTLNISVVNREHMGVYACNADNGILPAKSKKFNLQVRFSPFIRIRNNIVLVRNQSPATLECEVEAFPEAIVYWERILGDGRRIKITDRHRTEVYDKRDNYKLKMKLRITRVTAAEHGIYYCVARNDLNVTKGSFIVDDDLKDIERMKLGKEIHITYGQPMPPSVDQEQELCKTQETCVMCPKCPYTDITNVYVQPLISKDINATHPPPSVTEGLIEAVGKPVLKGNMDDYYGSWMHDTYRHDMPDRLWVTRNNDTFYIYEYRSKENFKNETPNQIKLPYSFQGNGHVVYNKSFFYNPQNRPTVLRFDLSPSSNNGCHQIPSTKYLNKCEIQLPDLNVNTQNFLYTHNFTYVDFNVDENGLWVIYGLSSNNTAVVKIDPVDMTMQYGWNISINHHIFGEMFIAGGMLYAVHSVTEDTMKIRFAYNLYNNTTLNMHLSFTNPYYKTTAVSYNHKTKELYTWNKGNQLAYPVKYREELAGVN</sequence>
<keyword evidence="10" id="KW-0393">Immunoglobulin domain</keyword>
<keyword evidence="5" id="KW-0732">Signal</keyword>
<dbReference type="InterPro" id="IPR036179">
    <property type="entry name" value="Ig-like_dom_sf"/>
</dbReference>
<evidence type="ECO:0000256" key="9">
    <source>
        <dbReference type="ARBA" id="ARBA00023180"/>
    </source>
</evidence>
<evidence type="ECO:0000256" key="12">
    <source>
        <dbReference type="SAM" id="MobiDB-lite"/>
    </source>
</evidence>
<dbReference type="Pfam" id="PF16858">
    <property type="entry name" value="CNDH2_C"/>
    <property type="match status" value="1"/>
</dbReference>
<dbReference type="Pfam" id="PF01391">
    <property type="entry name" value="Collagen"/>
    <property type="match status" value="2"/>
</dbReference>
<dbReference type="InterPro" id="IPR003112">
    <property type="entry name" value="Olfac-like_dom"/>
</dbReference>
<dbReference type="FunFam" id="2.60.40.10:FF:000328">
    <property type="entry name" value="CLUMA_CG000981, isoform A"/>
    <property type="match status" value="1"/>
</dbReference>
<dbReference type="GO" id="GO:0005886">
    <property type="term" value="C:plasma membrane"/>
    <property type="evidence" value="ECO:0007669"/>
    <property type="project" value="UniProtKB-SubCell"/>
</dbReference>
<feature type="compositionally biased region" description="Polar residues" evidence="12">
    <location>
        <begin position="351"/>
        <end position="368"/>
    </location>
</feature>
<comment type="subcellular location">
    <subcellularLocation>
        <location evidence="1">Cell membrane</location>
    </subcellularLocation>
    <subcellularLocation>
        <location evidence="2">Secreted</location>
    </subcellularLocation>
</comment>
<keyword evidence="7" id="KW-0472">Membrane</keyword>
<feature type="domain" description="Olfactomedin-like" evidence="14">
    <location>
        <begin position="1072"/>
        <end position="1336"/>
    </location>
</feature>
<dbReference type="SMART" id="SM00409">
    <property type="entry name" value="IG"/>
    <property type="match status" value="2"/>
</dbReference>
<keyword evidence="3" id="KW-1003">Cell membrane</keyword>
<dbReference type="Pfam" id="PF02191">
    <property type="entry name" value="OLF"/>
    <property type="match status" value="1"/>
</dbReference>
<evidence type="ECO:0000256" key="4">
    <source>
        <dbReference type="ARBA" id="ARBA00022525"/>
    </source>
</evidence>
<accession>A0A026WMP1</accession>
<dbReference type="STRING" id="2015173.A0A026WMP1"/>
<gene>
    <name evidence="15" type="ORF">X777_01789</name>
</gene>
<evidence type="ECO:0000256" key="1">
    <source>
        <dbReference type="ARBA" id="ARBA00004236"/>
    </source>
</evidence>
<dbReference type="SMART" id="SM00408">
    <property type="entry name" value="IGc2"/>
    <property type="match status" value="2"/>
</dbReference>
<dbReference type="SUPFAM" id="SSF48726">
    <property type="entry name" value="Immunoglobulin"/>
    <property type="match status" value="2"/>
</dbReference>
<dbReference type="CDD" id="cd00096">
    <property type="entry name" value="Ig"/>
    <property type="match status" value="1"/>
</dbReference>
<dbReference type="OrthoDB" id="8626508at2759"/>
<feature type="compositionally biased region" description="Low complexity" evidence="12">
    <location>
        <begin position="198"/>
        <end position="213"/>
    </location>
</feature>
<feature type="domain" description="Ig-like" evidence="13">
    <location>
        <begin position="903"/>
        <end position="1000"/>
    </location>
</feature>
<evidence type="ECO:0000256" key="6">
    <source>
        <dbReference type="ARBA" id="ARBA00022737"/>
    </source>
</evidence>
<keyword evidence="6" id="KW-0677">Repeat</keyword>
<dbReference type="GO" id="GO:0007165">
    <property type="term" value="P:signal transduction"/>
    <property type="evidence" value="ECO:0007669"/>
    <property type="project" value="TreeGrafter"/>
</dbReference>
<dbReference type="EMBL" id="KK107152">
    <property type="protein sequence ID" value="EZA57183.1"/>
    <property type="molecule type" value="Genomic_DNA"/>
</dbReference>
<evidence type="ECO:0000256" key="2">
    <source>
        <dbReference type="ARBA" id="ARBA00004613"/>
    </source>
</evidence>
<keyword evidence="9" id="KW-0325">Glycoprotein</keyword>
<evidence type="ECO:0000256" key="11">
    <source>
        <dbReference type="PROSITE-ProRule" id="PRU00446"/>
    </source>
</evidence>
<feature type="compositionally biased region" description="Low complexity" evidence="12">
    <location>
        <begin position="668"/>
        <end position="681"/>
    </location>
</feature>
<evidence type="ECO:0000256" key="8">
    <source>
        <dbReference type="ARBA" id="ARBA00023157"/>
    </source>
</evidence>
<dbReference type="InterPro" id="IPR007110">
    <property type="entry name" value="Ig-like_dom"/>
</dbReference>
<reference evidence="15 16" key="1">
    <citation type="journal article" date="2014" name="Curr. Biol.">
        <title>The genome of the clonal raider ant Cerapachys biroi.</title>
        <authorList>
            <person name="Oxley P.R."/>
            <person name="Ji L."/>
            <person name="Fetter-Pruneda I."/>
            <person name="McKenzie S.K."/>
            <person name="Li C."/>
            <person name="Hu H."/>
            <person name="Zhang G."/>
            <person name="Kronauer D.J."/>
        </authorList>
    </citation>
    <scope>NUCLEOTIDE SEQUENCE [LARGE SCALE GENOMIC DNA]</scope>
</reference>
<evidence type="ECO:0000256" key="10">
    <source>
        <dbReference type="ARBA" id="ARBA00023319"/>
    </source>
</evidence>
<keyword evidence="16" id="KW-1185">Reference proteome</keyword>
<dbReference type="PROSITE" id="PS50835">
    <property type="entry name" value="IG_LIKE"/>
    <property type="match status" value="2"/>
</dbReference>
<dbReference type="InterPro" id="IPR003599">
    <property type="entry name" value="Ig_sub"/>
</dbReference>
<evidence type="ECO:0000259" key="14">
    <source>
        <dbReference type="PROSITE" id="PS51132"/>
    </source>
</evidence>
<proteinExistence type="predicted"/>
<feature type="region of interest" description="Disordered" evidence="12">
    <location>
        <begin position="656"/>
        <end position="785"/>
    </location>
</feature>
<feature type="domain" description="Ig-like" evidence="13">
    <location>
        <begin position="804"/>
        <end position="902"/>
    </location>
</feature>
<dbReference type="InterPro" id="IPR050605">
    <property type="entry name" value="Olfactomedin-like_domain"/>
</dbReference>
<feature type="compositionally biased region" description="Acidic residues" evidence="12">
    <location>
        <begin position="227"/>
        <end position="244"/>
    </location>
</feature>
<comment type="caution">
    <text evidence="11">Lacks conserved residue(s) required for the propagation of feature annotation.</text>
</comment>
<name>A0A026WMP1_OOCBI</name>
<dbReference type="PANTHER" id="PTHR23192">
    <property type="entry name" value="OLFACTOMEDIN-RELATED"/>
    <property type="match status" value="1"/>
</dbReference>
<organism evidence="15 16">
    <name type="scientific">Ooceraea biroi</name>
    <name type="common">Clonal raider ant</name>
    <name type="synonym">Cerapachys biroi</name>
    <dbReference type="NCBI Taxonomy" id="2015173"/>
    <lineage>
        <taxon>Eukaryota</taxon>
        <taxon>Metazoa</taxon>
        <taxon>Ecdysozoa</taxon>
        <taxon>Arthropoda</taxon>
        <taxon>Hexapoda</taxon>
        <taxon>Insecta</taxon>
        <taxon>Pterygota</taxon>
        <taxon>Neoptera</taxon>
        <taxon>Endopterygota</taxon>
        <taxon>Hymenoptera</taxon>
        <taxon>Apocrita</taxon>
        <taxon>Aculeata</taxon>
        <taxon>Formicoidea</taxon>
        <taxon>Formicidae</taxon>
        <taxon>Dorylinae</taxon>
        <taxon>Ooceraea</taxon>
    </lineage>
</organism>
<evidence type="ECO:0000313" key="15">
    <source>
        <dbReference type="EMBL" id="EZA57183.1"/>
    </source>
</evidence>